<sequence>MDYDRKSATSSFYGGRKTSIDALHSDFPASAVQYGQPHAERARHDSASSFYNPNGPSRASVDISSPGYSTAGYNRKSYFPAGRQEPVKGGYDEETTGLNDEPFDIYADFNNQGPRYSTVLGHQDSGYRPVSSPALKMNDEGSSNAGPVEMVTVPALGPEWKASELRDMTKSGRKEAKREQRAEKWKQWKRGERGLCGRYFTRKFTAWFLFVLVCATAIILAFTIPRVPAFAFNSDTPLTTATEPFNKSVPFIFSRAPANFSFPSFADLQLDTGSNFLPLTFNNIHADIFDLVTARQVAQGDLGHMTVPAKKFPRIQIPMNFTYIATNDTDQTWVNWYNACRNKAASATGTRPPIQFRLVLDVKIAGLVGHHFASTQVTDAPCPVELPLNSV</sequence>
<evidence type="ECO:0008006" key="5">
    <source>
        <dbReference type="Google" id="ProtNLM"/>
    </source>
</evidence>
<dbReference type="Proteomes" id="UP001497453">
    <property type="component" value="Chromosome 7"/>
</dbReference>
<evidence type="ECO:0000256" key="1">
    <source>
        <dbReference type="SAM" id="MobiDB-lite"/>
    </source>
</evidence>
<proteinExistence type="predicted"/>
<evidence type="ECO:0000313" key="3">
    <source>
        <dbReference type="EMBL" id="CAL1713670.1"/>
    </source>
</evidence>
<keyword evidence="2" id="KW-0812">Transmembrane</keyword>
<keyword evidence="2" id="KW-1133">Transmembrane helix</keyword>
<keyword evidence="4" id="KW-1185">Reference proteome</keyword>
<evidence type="ECO:0000256" key="2">
    <source>
        <dbReference type="SAM" id="Phobius"/>
    </source>
</evidence>
<feature type="region of interest" description="Disordered" evidence="1">
    <location>
        <begin position="34"/>
        <end position="63"/>
    </location>
</feature>
<accession>A0ABP1E142</accession>
<protein>
    <recommendedName>
        <fullName evidence="5">Late embryogenesis abundant protein LEA-2 subgroup domain-containing protein</fullName>
    </recommendedName>
</protein>
<organism evidence="3 4">
    <name type="scientific">Somion occarium</name>
    <dbReference type="NCBI Taxonomy" id="3059160"/>
    <lineage>
        <taxon>Eukaryota</taxon>
        <taxon>Fungi</taxon>
        <taxon>Dikarya</taxon>
        <taxon>Basidiomycota</taxon>
        <taxon>Agaricomycotina</taxon>
        <taxon>Agaricomycetes</taxon>
        <taxon>Polyporales</taxon>
        <taxon>Cerrenaceae</taxon>
        <taxon>Somion</taxon>
    </lineage>
</organism>
<feature type="transmembrane region" description="Helical" evidence="2">
    <location>
        <begin position="204"/>
        <end position="224"/>
    </location>
</feature>
<gene>
    <name evidence="3" type="ORF">GFSPODELE1_LOCUS9412</name>
</gene>
<keyword evidence="2" id="KW-0472">Membrane</keyword>
<reference evidence="4" key="1">
    <citation type="submission" date="2024-04" db="EMBL/GenBank/DDBJ databases">
        <authorList>
            <person name="Shaw F."/>
            <person name="Minotto A."/>
        </authorList>
    </citation>
    <scope>NUCLEOTIDE SEQUENCE [LARGE SCALE GENOMIC DNA]</scope>
</reference>
<name>A0ABP1E142_9APHY</name>
<feature type="compositionally biased region" description="Polar residues" evidence="1">
    <location>
        <begin position="47"/>
        <end position="63"/>
    </location>
</feature>
<dbReference type="EMBL" id="OZ037950">
    <property type="protein sequence ID" value="CAL1713670.1"/>
    <property type="molecule type" value="Genomic_DNA"/>
</dbReference>
<evidence type="ECO:0000313" key="4">
    <source>
        <dbReference type="Proteomes" id="UP001497453"/>
    </source>
</evidence>